<feature type="transmembrane region" description="Helical" evidence="7">
    <location>
        <begin position="80"/>
        <end position="101"/>
    </location>
</feature>
<keyword evidence="4 7" id="KW-0812">Transmembrane</keyword>
<dbReference type="Pfam" id="PF05977">
    <property type="entry name" value="MFS_3"/>
    <property type="match status" value="1"/>
</dbReference>
<dbReference type="SUPFAM" id="SSF103473">
    <property type="entry name" value="MFS general substrate transporter"/>
    <property type="match status" value="1"/>
</dbReference>
<name>A0AAF0A027_9BACT</name>
<evidence type="ECO:0000313" key="9">
    <source>
        <dbReference type="Proteomes" id="UP001218638"/>
    </source>
</evidence>
<dbReference type="AlphaFoldDB" id="A0AAF0A027"/>
<dbReference type="GO" id="GO:0005886">
    <property type="term" value="C:plasma membrane"/>
    <property type="evidence" value="ECO:0007669"/>
    <property type="project" value="UniProtKB-SubCell"/>
</dbReference>
<feature type="transmembrane region" description="Helical" evidence="7">
    <location>
        <begin position="288"/>
        <end position="307"/>
    </location>
</feature>
<feature type="transmembrane region" description="Helical" evidence="7">
    <location>
        <begin position="47"/>
        <end position="68"/>
    </location>
</feature>
<keyword evidence="5 7" id="KW-1133">Transmembrane helix</keyword>
<keyword evidence="9" id="KW-1185">Reference proteome</keyword>
<accession>A0AAF0A027</accession>
<feature type="transmembrane region" description="Helical" evidence="7">
    <location>
        <begin position="230"/>
        <end position="250"/>
    </location>
</feature>
<keyword evidence="6 7" id="KW-0472">Membrane</keyword>
<evidence type="ECO:0000256" key="4">
    <source>
        <dbReference type="ARBA" id="ARBA00022692"/>
    </source>
</evidence>
<feature type="transmembrane region" description="Helical" evidence="7">
    <location>
        <begin position="262"/>
        <end position="281"/>
    </location>
</feature>
<feature type="transmembrane region" description="Helical" evidence="7">
    <location>
        <begin position="353"/>
        <end position="375"/>
    </location>
</feature>
<dbReference type="InterPro" id="IPR010290">
    <property type="entry name" value="TM_effector"/>
</dbReference>
<proteinExistence type="predicted"/>
<feature type="transmembrane region" description="Helical" evidence="7">
    <location>
        <begin position="176"/>
        <end position="196"/>
    </location>
</feature>
<dbReference type="Proteomes" id="UP001218638">
    <property type="component" value="Chromosome"/>
</dbReference>
<feature type="transmembrane region" description="Helical" evidence="7">
    <location>
        <begin position="381"/>
        <end position="400"/>
    </location>
</feature>
<organism evidence="8 9">
    <name type="scientific">Synoicihabitans lomoniglobus</name>
    <dbReference type="NCBI Taxonomy" id="2909285"/>
    <lineage>
        <taxon>Bacteria</taxon>
        <taxon>Pseudomonadati</taxon>
        <taxon>Verrucomicrobiota</taxon>
        <taxon>Opitutia</taxon>
        <taxon>Opitutales</taxon>
        <taxon>Opitutaceae</taxon>
        <taxon>Synoicihabitans</taxon>
    </lineage>
</organism>
<reference evidence="8" key="1">
    <citation type="submission" date="2023-03" db="EMBL/GenBank/DDBJ databases">
        <title>Lomoglobus Profundus gen. nov., sp. nov., a novel member of the phylum Verrucomicrobia, isolated from deep-marine sediment of South China Sea.</title>
        <authorList>
            <person name="Ahmad T."/>
            <person name="Ishaq S.E."/>
            <person name="Wang F."/>
        </authorList>
    </citation>
    <scope>NUCLEOTIDE SEQUENCE</scope>
    <source>
        <strain evidence="8">LMO-M01</strain>
    </source>
</reference>
<feature type="transmembrane region" description="Helical" evidence="7">
    <location>
        <begin position="313"/>
        <end position="332"/>
    </location>
</feature>
<keyword evidence="2" id="KW-0813">Transport</keyword>
<dbReference type="PANTHER" id="PTHR23513:SF11">
    <property type="entry name" value="STAPHYLOFERRIN A TRANSPORTER"/>
    <property type="match status" value="1"/>
</dbReference>
<keyword evidence="3" id="KW-1003">Cell membrane</keyword>
<evidence type="ECO:0000256" key="6">
    <source>
        <dbReference type="ARBA" id="ARBA00023136"/>
    </source>
</evidence>
<dbReference type="CDD" id="cd06173">
    <property type="entry name" value="MFS_MefA_like"/>
    <property type="match status" value="1"/>
</dbReference>
<protein>
    <submittedName>
        <fullName evidence="8">MFS transporter</fullName>
    </submittedName>
</protein>
<evidence type="ECO:0000313" key="8">
    <source>
        <dbReference type="EMBL" id="WED63937.1"/>
    </source>
</evidence>
<dbReference type="InterPro" id="IPR036259">
    <property type="entry name" value="MFS_trans_sf"/>
</dbReference>
<evidence type="ECO:0000256" key="3">
    <source>
        <dbReference type="ARBA" id="ARBA00022475"/>
    </source>
</evidence>
<dbReference type="Gene3D" id="1.20.1250.20">
    <property type="entry name" value="MFS general substrate transporter like domains"/>
    <property type="match status" value="1"/>
</dbReference>
<sequence length="420" mass="44464">MTFPTSLRALNSRNYRLFFAGQGFSLLGNWMTLTTSAWLIYELSNNAFLVGFLPFANQIPVLLLAPLGGILGDRLPRQRLMWWLNILCAAQAATLAILTLTDAITVPRLLMLVTFRGLINAAEFPTRQSFIVDLVDRKADLPNAIALNSSLFNSARLIGPGIAGVLIATAGPGVCYLLDATSYAAILTSLLAMRVVRRGRRSKRKRGHPLSDLRAGIVYASKSPLLRPSLIMVPLVAMTGFAGSTLAPVFARDVYGGDSTTLGFMFSAVGAGALVSAIILARLPSPDGIAHWIVRGAFAIAIGQIGFALSPALPIALCFLAATGWGTVLTMAGNNTLVQSQVDDDKRSRVMGLFAMGQGMFPIGSITVGAAAASFGPRPAVIVAGIGTALAGLIFIRSSAAFRQVRPPRRPAPLPSDSQM</sequence>
<comment type="subcellular location">
    <subcellularLocation>
        <location evidence="1">Cell membrane</location>
        <topology evidence="1">Multi-pass membrane protein</topology>
    </subcellularLocation>
</comment>
<evidence type="ECO:0000256" key="7">
    <source>
        <dbReference type="SAM" id="Phobius"/>
    </source>
</evidence>
<dbReference type="PANTHER" id="PTHR23513">
    <property type="entry name" value="INTEGRAL MEMBRANE EFFLUX PROTEIN-RELATED"/>
    <property type="match status" value="1"/>
</dbReference>
<dbReference type="KEGG" id="slom:PXH66_16490"/>
<evidence type="ECO:0000256" key="5">
    <source>
        <dbReference type="ARBA" id="ARBA00022989"/>
    </source>
</evidence>
<feature type="transmembrane region" description="Helical" evidence="7">
    <location>
        <begin position="17"/>
        <end position="41"/>
    </location>
</feature>
<evidence type="ECO:0000256" key="2">
    <source>
        <dbReference type="ARBA" id="ARBA00022448"/>
    </source>
</evidence>
<dbReference type="EMBL" id="CP119075">
    <property type="protein sequence ID" value="WED63937.1"/>
    <property type="molecule type" value="Genomic_DNA"/>
</dbReference>
<evidence type="ECO:0000256" key="1">
    <source>
        <dbReference type="ARBA" id="ARBA00004651"/>
    </source>
</evidence>
<gene>
    <name evidence="8" type="ORF">PXH66_16490</name>
</gene>
<dbReference type="RefSeq" id="WP_330930641.1">
    <property type="nucleotide sequence ID" value="NZ_CP119075.1"/>
</dbReference>